<gene>
    <name evidence="2" type="ORF">CCALI_00792</name>
</gene>
<keyword evidence="1" id="KW-0812">Transmembrane</keyword>
<dbReference type="KEGG" id="ccz:CCALI_00792"/>
<reference evidence="3" key="1">
    <citation type="submission" date="2013-03" db="EMBL/GenBank/DDBJ databases">
        <title>Genome sequence of Chthonomonas calidirosea, the first sequenced genome from the Armatimonadetes phylum (formally candidate division OP10).</title>
        <authorList>
            <person name="Lee K.C.Y."/>
            <person name="Morgan X.C."/>
            <person name="Dunfield P.F."/>
            <person name="Tamas I."/>
            <person name="Houghton K.M."/>
            <person name="Vyssotski M."/>
            <person name="Ryan J.L.J."/>
            <person name="Lagutin K."/>
            <person name="McDonald I.R."/>
            <person name="Stott M.B."/>
        </authorList>
    </citation>
    <scope>NUCLEOTIDE SEQUENCE [LARGE SCALE GENOMIC DNA]</scope>
    <source>
        <strain evidence="3">DSM 23976 / ICMP 18418 / T49</strain>
    </source>
</reference>
<dbReference type="PATRIC" id="fig|1303518.3.peg.802"/>
<name>S0EW45_CHTCT</name>
<evidence type="ECO:0000313" key="3">
    <source>
        <dbReference type="Proteomes" id="UP000014227"/>
    </source>
</evidence>
<dbReference type="RefSeq" id="WP_016482177.1">
    <property type="nucleotide sequence ID" value="NC_021487.1"/>
</dbReference>
<keyword evidence="1" id="KW-0472">Membrane</keyword>
<keyword evidence="3" id="KW-1185">Reference proteome</keyword>
<evidence type="ECO:0000313" key="2">
    <source>
        <dbReference type="EMBL" id="CCW34617.1"/>
    </source>
</evidence>
<dbReference type="AlphaFoldDB" id="S0EW45"/>
<proteinExistence type="predicted"/>
<evidence type="ECO:0000256" key="1">
    <source>
        <dbReference type="SAM" id="Phobius"/>
    </source>
</evidence>
<protein>
    <submittedName>
        <fullName evidence="2">Uncharacterized protein</fullName>
    </submittedName>
</protein>
<dbReference type="InParanoid" id="S0EW45"/>
<dbReference type="Proteomes" id="UP000014227">
    <property type="component" value="Chromosome I"/>
</dbReference>
<dbReference type="HOGENOM" id="CLU_2258748_0_0_0"/>
<sequence length="103" mass="11471">MSNTEPNTSSQGLQEEPSALLPPIGRQLLILAWLLLFGGRWLIAPLLQINGLLTPQALAALDEGPLMKLYLVLFVICVTLAVWQWVRDLQPPTQPTREEETRG</sequence>
<dbReference type="STRING" id="454171.CP488_00359"/>
<organism evidence="2 3">
    <name type="scientific">Chthonomonas calidirosea (strain DSM 23976 / ICMP 18418 / T49)</name>
    <dbReference type="NCBI Taxonomy" id="1303518"/>
    <lineage>
        <taxon>Bacteria</taxon>
        <taxon>Bacillati</taxon>
        <taxon>Armatimonadota</taxon>
        <taxon>Chthonomonadia</taxon>
        <taxon>Chthonomonadales</taxon>
        <taxon>Chthonomonadaceae</taxon>
        <taxon>Chthonomonas</taxon>
    </lineage>
</organism>
<feature type="transmembrane region" description="Helical" evidence="1">
    <location>
        <begin position="28"/>
        <end position="49"/>
    </location>
</feature>
<accession>S0EW45</accession>
<dbReference type="EMBL" id="HF951689">
    <property type="protein sequence ID" value="CCW34617.1"/>
    <property type="molecule type" value="Genomic_DNA"/>
</dbReference>
<feature type="transmembrane region" description="Helical" evidence="1">
    <location>
        <begin position="69"/>
        <end position="86"/>
    </location>
</feature>
<keyword evidence="1" id="KW-1133">Transmembrane helix</keyword>